<comment type="caution">
    <text evidence="2">The sequence shown here is derived from an EMBL/GenBank/DDBJ whole genome shotgun (WGS) entry which is preliminary data.</text>
</comment>
<feature type="region of interest" description="Disordered" evidence="1">
    <location>
        <begin position="55"/>
        <end position="94"/>
    </location>
</feature>
<dbReference type="PANTHER" id="PTHR16445:SF0">
    <property type="entry name" value="GENE 5617-RELATED"/>
    <property type="match status" value="1"/>
</dbReference>
<gene>
    <name evidence="2" type="ORF">CK820_G0034326</name>
</gene>
<evidence type="ECO:0000313" key="2">
    <source>
        <dbReference type="EMBL" id="PNI40576.1"/>
    </source>
</evidence>
<proteinExistence type="predicted"/>
<dbReference type="PANTHER" id="PTHR16445">
    <property type="entry name" value="SIMILAR TO HYPOTHETICAL PROTEIN FLJ20010"/>
    <property type="match status" value="1"/>
</dbReference>
<dbReference type="STRING" id="9598.ENSPTRP00000007392"/>
<protein>
    <submittedName>
        <fullName evidence="2">C11orf71 isoform 2</fullName>
    </submittedName>
</protein>
<accession>A0A2J8KZY5</accession>
<name>A0A2J8KZY5_PANTR</name>
<feature type="region of interest" description="Disordered" evidence="1">
    <location>
        <begin position="1"/>
        <end position="24"/>
    </location>
</feature>
<dbReference type="InterPro" id="IPR031487">
    <property type="entry name" value="DUF4687"/>
</dbReference>
<feature type="compositionally biased region" description="Polar residues" evidence="1">
    <location>
        <begin position="1"/>
        <end position="12"/>
    </location>
</feature>
<evidence type="ECO:0000313" key="3">
    <source>
        <dbReference type="Proteomes" id="UP000236370"/>
    </source>
</evidence>
<reference evidence="2 3" key="1">
    <citation type="submission" date="2017-12" db="EMBL/GenBank/DDBJ databases">
        <title>High-resolution comparative analysis of great ape genomes.</title>
        <authorList>
            <person name="Pollen A."/>
            <person name="Hastie A."/>
            <person name="Hormozdiari F."/>
            <person name="Dougherty M."/>
            <person name="Liu R."/>
            <person name="Chaisson M."/>
            <person name="Hoppe E."/>
            <person name="Hill C."/>
            <person name="Pang A."/>
            <person name="Hillier L."/>
            <person name="Baker C."/>
            <person name="Armstrong J."/>
            <person name="Shendure J."/>
            <person name="Paten B."/>
            <person name="Wilson R."/>
            <person name="Chao H."/>
            <person name="Schneider V."/>
            <person name="Ventura M."/>
            <person name="Kronenberg Z."/>
            <person name="Murali S."/>
            <person name="Gordon D."/>
            <person name="Cantsilieris S."/>
            <person name="Munson K."/>
            <person name="Nelson B."/>
            <person name="Raja A."/>
            <person name="Underwood J."/>
            <person name="Diekhans M."/>
            <person name="Fiddes I."/>
            <person name="Haussler D."/>
            <person name="Eichler E."/>
        </authorList>
    </citation>
    <scope>NUCLEOTIDE SEQUENCE [LARGE SCALE GENOMIC DNA]</scope>
    <source>
        <strain evidence="2">Yerkes chimp pedigree #C0471</strain>
    </source>
</reference>
<organism evidence="2 3">
    <name type="scientific">Pan troglodytes</name>
    <name type="common">Chimpanzee</name>
    <dbReference type="NCBI Taxonomy" id="9598"/>
    <lineage>
        <taxon>Eukaryota</taxon>
        <taxon>Metazoa</taxon>
        <taxon>Chordata</taxon>
        <taxon>Craniata</taxon>
        <taxon>Vertebrata</taxon>
        <taxon>Euteleostomi</taxon>
        <taxon>Mammalia</taxon>
        <taxon>Eutheria</taxon>
        <taxon>Euarchontoglires</taxon>
        <taxon>Primates</taxon>
        <taxon>Haplorrhini</taxon>
        <taxon>Catarrhini</taxon>
        <taxon>Hominidae</taxon>
        <taxon>Pan</taxon>
    </lineage>
</organism>
<evidence type="ECO:0000256" key="1">
    <source>
        <dbReference type="SAM" id="MobiDB-lite"/>
    </source>
</evidence>
<dbReference type="AlphaFoldDB" id="A0A2J8KZY5"/>
<dbReference type="Proteomes" id="UP000236370">
    <property type="component" value="Unassembled WGS sequence"/>
</dbReference>
<dbReference type="EMBL" id="NBAG03000323">
    <property type="protein sequence ID" value="PNI40576.1"/>
    <property type="molecule type" value="Genomic_DNA"/>
</dbReference>
<dbReference type="Pfam" id="PF15747">
    <property type="entry name" value="DUF4687"/>
    <property type="match status" value="1"/>
</dbReference>
<sequence length="153" mass="16864">MALNNVSLSSGDQRSRVAYRSSHGDLRPRASALAMVSGDGFLVSRPEAIHLGPRQAVRPSVRAESRRVNGGGRSPTRFINGREPDGRGRSRQARFSPYPIPAVEPDLLRSVLQQRLIALGVTTWTLKLFESATPDLRWCSTCSHSNIFEILVI</sequence>